<evidence type="ECO:0000313" key="2">
    <source>
        <dbReference type="EMBL" id="OEG74518.1"/>
    </source>
</evidence>
<name>A0A1E5IWP1_SHECO</name>
<feature type="signal peptide" evidence="1">
    <location>
        <begin position="1"/>
        <end position="24"/>
    </location>
</feature>
<organism evidence="2 3">
    <name type="scientific">Shewanella colwelliana</name>
    <name type="common">Alteromonas colwelliana</name>
    <dbReference type="NCBI Taxonomy" id="23"/>
    <lineage>
        <taxon>Bacteria</taxon>
        <taxon>Pseudomonadati</taxon>
        <taxon>Pseudomonadota</taxon>
        <taxon>Gammaproteobacteria</taxon>
        <taxon>Alteromonadales</taxon>
        <taxon>Shewanellaceae</taxon>
        <taxon>Shewanella</taxon>
    </lineage>
</organism>
<feature type="chain" id="PRO_5009179309" evidence="1">
    <location>
        <begin position="25"/>
        <end position="157"/>
    </location>
</feature>
<gene>
    <name evidence="2" type="ORF">BEL05_18960</name>
</gene>
<sequence>MKTAKKLFLTTLLGICTAPSLSFAAVIVASGSTLDIEAGRKFDEATITISGPNGFNTSYTLSSDDTQIDIDTLNIQASGNYNYQIQYIQHGKVEYISDAKTGRQGAARNTGLIETSSGYFNVRDNEFVTEEVSEIELETSLQQVEAVQHSPLIEHKE</sequence>
<dbReference type="Proteomes" id="UP000095230">
    <property type="component" value="Unassembled WGS sequence"/>
</dbReference>
<reference evidence="2 3" key="1">
    <citation type="submission" date="2016-07" db="EMBL/GenBank/DDBJ databases">
        <title>Whole-genome of two Shewanella species isolated from a digestive organ of sea cucumber Apostichopus japonicus Selenka 1867.</title>
        <authorList>
            <person name="Hong H.-H."/>
            <person name="Choi H."/>
            <person name="Cheon S."/>
            <person name="Oh J.-S."/>
            <person name="Lee H.-G."/>
            <person name="Park C."/>
        </authorList>
    </citation>
    <scope>NUCLEOTIDE SEQUENCE [LARGE SCALE GENOMIC DNA]</scope>
    <source>
        <strain evidence="2 3">CSB03KR</strain>
    </source>
</reference>
<proteinExistence type="predicted"/>
<protein>
    <submittedName>
        <fullName evidence="2">Uncharacterized protein</fullName>
    </submittedName>
</protein>
<dbReference type="OrthoDB" id="6267111at2"/>
<evidence type="ECO:0000256" key="1">
    <source>
        <dbReference type="SAM" id="SignalP"/>
    </source>
</evidence>
<keyword evidence="1" id="KW-0732">Signal</keyword>
<accession>A0A1E5IWP1</accession>
<dbReference type="AlphaFoldDB" id="A0A1E5IWP1"/>
<comment type="caution">
    <text evidence="2">The sequence shown here is derived from an EMBL/GenBank/DDBJ whole genome shotgun (WGS) entry which is preliminary data.</text>
</comment>
<evidence type="ECO:0000313" key="3">
    <source>
        <dbReference type="Proteomes" id="UP000095230"/>
    </source>
</evidence>
<dbReference type="EMBL" id="MCBT01000018">
    <property type="protein sequence ID" value="OEG74518.1"/>
    <property type="molecule type" value="Genomic_DNA"/>
</dbReference>
<dbReference type="RefSeq" id="WP_069670717.1">
    <property type="nucleotide sequence ID" value="NZ_MCBT01000018.1"/>
</dbReference>